<gene>
    <name evidence="1" type="ORF">PanWU01x14_261150</name>
</gene>
<proteinExistence type="predicted"/>
<keyword evidence="2" id="KW-1185">Reference proteome</keyword>
<comment type="caution">
    <text evidence="1">The sequence shown here is derived from an EMBL/GenBank/DDBJ whole genome shotgun (WGS) entry which is preliminary data.</text>
</comment>
<protein>
    <submittedName>
        <fullName evidence="1">Uncharacterized protein</fullName>
    </submittedName>
</protein>
<evidence type="ECO:0000313" key="2">
    <source>
        <dbReference type="Proteomes" id="UP000237105"/>
    </source>
</evidence>
<dbReference type="EMBL" id="JXTB01000336">
    <property type="protein sequence ID" value="PON45170.1"/>
    <property type="molecule type" value="Genomic_DNA"/>
</dbReference>
<organism evidence="1 2">
    <name type="scientific">Parasponia andersonii</name>
    <name type="common">Sponia andersonii</name>
    <dbReference type="NCBI Taxonomy" id="3476"/>
    <lineage>
        <taxon>Eukaryota</taxon>
        <taxon>Viridiplantae</taxon>
        <taxon>Streptophyta</taxon>
        <taxon>Embryophyta</taxon>
        <taxon>Tracheophyta</taxon>
        <taxon>Spermatophyta</taxon>
        <taxon>Magnoliopsida</taxon>
        <taxon>eudicotyledons</taxon>
        <taxon>Gunneridae</taxon>
        <taxon>Pentapetalae</taxon>
        <taxon>rosids</taxon>
        <taxon>fabids</taxon>
        <taxon>Rosales</taxon>
        <taxon>Cannabaceae</taxon>
        <taxon>Parasponia</taxon>
    </lineage>
</organism>
<reference evidence="2" key="1">
    <citation type="submission" date="2016-06" db="EMBL/GenBank/DDBJ databases">
        <title>Parallel loss of symbiosis genes in relatives of nitrogen-fixing non-legume Parasponia.</title>
        <authorList>
            <person name="Van Velzen R."/>
            <person name="Holmer R."/>
            <person name="Bu F."/>
            <person name="Rutten L."/>
            <person name="Van Zeijl A."/>
            <person name="Liu W."/>
            <person name="Santuari L."/>
            <person name="Cao Q."/>
            <person name="Sharma T."/>
            <person name="Shen D."/>
            <person name="Roswanjaya Y."/>
            <person name="Wardhani T."/>
            <person name="Kalhor M.S."/>
            <person name="Jansen J."/>
            <person name="Van den Hoogen J."/>
            <person name="Gungor B."/>
            <person name="Hartog M."/>
            <person name="Hontelez J."/>
            <person name="Verver J."/>
            <person name="Yang W.-C."/>
            <person name="Schijlen E."/>
            <person name="Repin R."/>
            <person name="Schilthuizen M."/>
            <person name="Schranz E."/>
            <person name="Heidstra R."/>
            <person name="Miyata K."/>
            <person name="Fedorova E."/>
            <person name="Kohlen W."/>
            <person name="Bisseling T."/>
            <person name="Smit S."/>
            <person name="Geurts R."/>
        </authorList>
    </citation>
    <scope>NUCLEOTIDE SEQUENCE [LARGE SCALE GENOMIC DNA]</scope>
    <source>
        <strain evidence="2">cv. WU1-14</strain>
    </source>
</reference>
<sequence>MEDLVSRWKSALSEVERDEDEDEGEIRGVIVREPWSFNICLLVLKLANDATDTGRWDFKYERLSEFCFVCGGLLVDCLDVPNYRDTILEGAILSYGSWHRGTPTMRLQNGSKWWCAPSSGIREWSEAGEVYEIRGESGCYKGVDEGGQDNWALKNVSGKNLVKSTNYVGSDENSNNIDNDEEIIFGANVNGVGPCVGDKIYMEDSGHHYHAQMSPSATVARNVSAGEIKFGVWDLFEDFFEWASLGWAIKMPLGEIWRQFDVVDSSSELPQWWS</sequence>
<dbReference type="Proteomes" id="UP000237105">
    <property type="component" value="Unassembled WGS sequence"/>
</dbReference>
<accession>A0A2P5B8P1</accession>
<dbReference type="AlphaFoldDB" id="A0A2P5B8P1"/>
<evidence type="ECO:0000313" key="1">
    <source>
        <dbReference type="EMBL" id="PON45170.1"/>
    </source>
</evidence>
<name>A0A2P5B8P1_PARAD</name>